<comment type="pathway">
    <text evidence="2">Cofactor biosynthesis; thiamine diphosphate biosynthesis.</text>
</comment>
<keyword evidence="15" id="KW-1185">Reference proteome</keyword>
<dbReference type="GO" id="GO:0046872">
    <property type="term" value="F:metal ion binding"/>
    <property type="evidence" value="ECO:0007669"/>
    <property type="project" value="UniProtKB-KW"/>
</dbReference>
<evidence type="ECO:0000256" key="9">
    <source>
        <dbReference type="ARBA" id="ARBA00023004"/>
    </source>
</evidence>
<evidence type="ECO:0000259" key="13">
    <source>
        <dbReference type="Pfam" id="PF09084"/>
    </source>
</evidence>
<comment type="similarity">
    <text evidence="3">Belongs to the NMT1/THI5 family.</text>
</comment>
<dbReference type="GO" id="GO:0009228">
    <property type="term" value="P:thiamine biosynthetic process"/>
    <property type="evidence" value="ECO:0007669"/>
    <property type="project" value="UniProtKB-KW"/>
</dbReference>
<dbReference type="Gene3D" id="3.40.190.10">
    <property type="entry name" value="Periplasmic binding protein-like II"/>
    <property type="match status" value="2"/>
</dbReference>
<dbReference type="GO" id="GO:0016740">
    <property type="term" value="F:transferase activity"/>
    <property type="evidence" value="ECO:0007669"/>
    <property type="project" value="UniProtKB-KW"/>
</dbReference>
<feature type="chain" id="PRO_5038841109" description="Thiamine pyrimidine synthase" evidence="12">
    <location>
        <begin position="23"/>
        <end position="341"/>
    </location>
</feature>
<evidence type="ECO:0000256" key="11">
    <source>
        <dbReference type="ARBA" id="ARBA00048179"/>
    </source>
</evidence>
<comment type="subunit">
    <text evidence="4">Homodimer.</text>
</comment>
<evidence type="ECO:0000256" key="4">
    <source>
        <dbReference type="ARBA" id="ARBA00011738"/>
    </source>
</evidence>
<evidence type="ECO:0000256" key="8">
    <source>
        <dbReference type="ARBA" id="ARBA00022977"/>
    </source>
</evidence>
<keyword evidence="9" id="KW-0408">Iron</keyword>
<dbReference type="Proteomes" id="UP000266016">
    <property type="component" value="Unassembled WGS sequence"/>
</dbReference>
<keyword evidence="6" id="KW-0479">Metal-binding</keyword>
<dbReference type="PANTHER" id="PTHR31528">
    <property type="entry name" value="4-AMINO-5-HYDROXYMETHYL-2-METHYLPYRIMIDINE PHOSPHATE SYNTHASE THI11-RELATED"/>
    <property type="match status" value="1"/>
</dbReference>
<feature type="domain" description="SsuA/THI5-like" evidence="13">
    <location>
        <begin position="71"/>
        <end position="266"/>
    </location>
</feature>
<proteinExistence type="inferred from homology"/>
<dbReference type="Pfam" id="PF09084">
    <property type="entry name" value="NMT1"/>
    <property type="match status" value="1"/>
</dbReference>
<sequence>MKKVKRLASFFLVTALAGSILAGCSSDSKKAASNGEKQDTVLEYQVQAGTVSFPELAADLGYLGDLKLENVSSYTGGPESIQLTATGETDFGYAFNGAIIKSYAKNVKIKSVVGAYGSDKNTFVGAYALEGSSIKSAKDFIGKKVGVNILGAHFEFVLKDYLRQGGLTEDEIKQVTLVVIPMVNSEQALRSKQADVVLVNSLPKELLIERGEVVEIFKDTDVYNTEFTAGDFFFSQDYIEENPDTVKQFTEGVAKAIEWARTTPREEVTARFEKILAARGEDKMIPSLKYWKSTGIAEEGGLINDAEYDTWIKWLEKNGELKEGQVKAADLYTNEYNPYAK</sequence>
<dbReference type="PROSITE" id="PS51257">
    <property type="entry name" value="PROKAR_LIPOPROTEIN"/>
    <property type="match status" value="1"/>
</dbReference>
<accession>A0A398B4F8</accession>
<feature type="signal peptide" evidence="12">
    <location>
        <begin position="1"/>
        <end position="22"/>
    </location>
</feature>
<evidence type="ECO:0000256" key="6">
    <source>
        <dbReference type="ARBA" id="ARBA00022723"/>
    </source>
</evidence>
<dbReference type="RefSeq" id="WP_119118529.1">
    <property type="nucleotide sequence ID" value="NZ_QWVS01000045.1"/>
</dbReference>
<dbReference type="InterPro" id="IPR027939">
    <property type="entry name" value="NMT1/THI5"/>
</dbReference>
<evidence type="ECO:0000256" key="10">
    <source>
        <dbReference type="ARBA" id="ARBA00033171"/>
    </source>
</evidence>
<dbReference type="SUPFAM" id="SSF53850">
    <property type="entry name" value="Periplasmic binding protein-like II"/>
    <property type="match status" value="1"/>
</dbReference>
<dbReference type="PANTHER" id="PTHR31528:SF1">
    <property type="entry name" value="4-AMINO-5-HYDROXYMETHYL-2-METHYLPYRIMIDINE PHOSPHATE SYNTHASE THI11-RELATED"/>
    <property type="match status" value="1"/>
</dbReference>
<keyword evidence="12" id="KW-0732">Signal</keyword>
<evidence type="ECO:0000256" key="5">
    <source>
        <dbReference type="ARBA" id="ARBA00022679"/>
    </source>
</evidence>
<organism evidence="14 15">
    <name type="scientific">Peribacillus asahii</name>
    <dbReference type="NCBI Taxonomy" id="228899"/>
    <lineage>
        <taxon>Bacteria</taxon>
        <taxon>Bacillati</taxon>
        <taxon>Bacillota</taxon>
        <taxon>Bacilli</taxon>
        <taxon>Bacillales</taxon>
        <taxon>Bacillaceae</taxon>
        <taxon>Peribacillus</taxon>
    </lineage>
</organism>
<evidence type="ECO:0000313" key="15">
    <source>
        <dbReference type="Proteomes" id="UP000266016"/>
    </source>
</evidence>
<reference evidence="14 15" key="1">
    <citation type="submission" date="2018-08" db="EMBL/GenBank/DDBJ databases">
        <title>Bacillus jemisoniae sp. nov., Bacillus chryseoplanitiae sp. nov., Bacillus resnikiae sp. nov., and Bacillus frankliniae sp. nov., isolated from Viking spacecraft and associated surfaces.</title>
        <authorList>
            <person name="Seuylemezian A."/>
            <person name="Vaishampayan P."/>
        </authorList>
    </citation>
    <scope>NUCLEOTIDE SEQUENCE [LARGE SCALE GENOMIC DNA]</scope>
    <source>
        <strain evidence="14 15">MA001</strain>
    </source>
</reference>
<dbReference type="EMBL" id="QWVS01000045">
    <property type="protein sequence ID" value="RID82593.1"/>
    <property type="molecule type" value="Genomic_DNA"/>
</dbReference>
<keyword evidence="7" id="KW-0663">Pyridoxal phosphate</keyword>
<keyword evidence="5" id="KW-0808">Transferase</keyword>
<protein>
    <recommendedName>
        <fullName evidence="10">Thiamine pyrimidine synthase</fullName>
    </recommendedName>
</protein>
<gene>
    <name evidence="14" type="ORF">D1953_17890</name>
</gene>
<name>A0A398B4F8_9BACI</name>
<comment type="catalytic activity">
    <reaction evidence="11">
        <text>N(6)-(pyridoxal phosphate)-L-lysyl-[4-amino-5-hydroxymethyl-2-methylpyrimidine phosphate synthase] + L-histidyl-[4-amino-5-hydroxymethyl-2-methylpyrimidine phosphate synthase] + 2 Fe(3+) + 4 H2O = L-lysyl-[4-amino-5-hydroxymethyl-2-methylpyrimidine phosphate synthase] + (2S)-2-amino-5-hydroxy-4-oxopentanoyl-[4-amino-5-hydroxymethyl-2-methylpyrimidine phosphate synthase] + 4-amino-2-methyl-5-(phosphooxymethyl)pyrimidine + 3-oxopropanoate + 2 Fe(2+) + 2 H(+)</text>
        <dbReference type="Rhea" id="RHEA:65756"/>
        <dbReference type="Rhea" id="RHEA-COMP:16892"/>
        <dbReference type="Rhea" id="RHEA-COMP:16893"/>
        <dbReference type="Rhea" id="RHEA-COMP:16894"/>
        <dbReference type="Rhea" id="RHEA-COMP:16895"/>
        <dbReference type="ChEBI" id="CHEBI:15377"/>
        <dbReference type="ChEBI" id="CHEBI:15378"/>
        <dbReference type="ChEBI" id="CHEBI:29033"/>
        <dbReference type="ChEBI" id="CHEBI:29034"/>
        <dbReference type="ChEBI" id="CHEBI:29969"/>
        <dbReference type="ChEBI" id="CHEBI:29979"/>
        <dbReference type="ChEBI" id="CHEBI:33190"/>
        <dbReference type="ChEBI" id="CHEBI:58354"/>
        <dbReference type="ChEBI" id="CHEBI:143915"/>
        <dbReference type="ChEBI" id="CHEBI:157692"/>
    </reaction>
    <physiologicalReaction direction="left-to-right" evidence="11">
        <dbReference type="Rhea" id="RHEA:65757"/>
    </physiologicalReaction>
</comment>
<comment type="function">
    <text evidence="1">Responsible for the formation of the pyrimidine heterocycle in the thiamine biosynthesis pathway. Catalyzes the formation of hydroxymethylpyrimidine phosphate (HMP-P) from histidine and pyridoxal phosphate (PLP). The protein uses PLP and the active site histidine to form HMP-P, generating an inactive enzyme. The enzyme can only undergo a single turnover, which suggests it is a suicide enzyme.</text>
</comment>
<evidence type="ECO:0000313" key="14">
    <source>
        <dbReference type="EMBL" id="RID82593.1"/>
    </source>
</evidence>
<dbReference type="InterPro" id="IPR015168">
    <property type="entry name" value="SsuA/THI5"/>
</dbReference>
<keyword evidence="8" id="KW-0784">Thiamine biosynthesis</keyword>
<evidence type="ECO:0000256" key="3">
    <source>
        <dbReference type="ARBA" id="ARBA00009406"/>
    </source>
</evidence>
<evidence type="ECO:0000256" key="2">
    <source>
        <dbReference type="ARBA" id="ARBA00004948"/>
    </source>
</evidence>
<evidence type="ECO:0000256" key="1">
    <source>
        <dbReference type="ARBA" id="ARBA00003469"/>
    </source>
</evidence>
<evidence type="ECO:0000256" key="7">
    <source>
        <dbReference type="ARBA" id="ARBA00022898"/>
    </source>
</evidence>
<comment type="caution">
    <text evidence="14">The sequence shown here is derived from an EMBL/GenBank/DDBJ whole genome shotgun (WGS) entry which is preliminary data.</text>
</comment>
<evidence type="ECO:0000256" key="12">
    <source>
        <dbReference type="SAM" id="SignalP"/>
    </source>
</evidence>
<dbReference type="AlphaFoldDB" id="A0A398B4F8"/>